<dbReference type="AlphaFoldDB" id="A0AB32XDD3"/>
<evidence type="ECO:0008006" key="3">
    <source>
        <dbReference type="Google" id="ProtNLM"/>
    </source>
</evidence>
<dbReference type="EMBL" id="CP002458">
    <property type="protein sequence ID" value="ADV34943.1"/>
    <property type="molecule type" value="Genomic_DNA"/>
</dbReference>
<proteinExistence type="predicted"/>
<gene>
    <name evidence="1" type="ordered locus">MfeM64YM_0948</name>
</gene>
<evidence type="ECO:0000313" key="1">
    <source>
        <dbReference type="EMBL" id="ADV34943.1"/>
    </source>
</evidence>
<organism evidence="1 2">
    <name type="scientific">Mycoplasmopsis fermentans (strain M64)</name>
    <name type="common">Mycoplasma fermentans</name>
    <dbReference type="NCBI Taxonomy" id="943945"/>
    <lineage>
        <taxon>Bacteria</taxon>
        <taxon>Bacillati</taxon>
        <taxon>Mycoplasmatota</taxon>
        <taxon>Mycoplasmoidales</taxon>
        <taxon>Metamycoplasmataceae</taxon>
        <taxon>Mycoplasmopsis</taxon>
    </lineage>
</organism>
<reference evidence="1 2" key="1">
    <citation type="journal article" date="2011" name="J. Bacteriol.">
        <title>Genome sequence of the repetitive-sequence-rich Mycoplasma fermentans strain M64.</title>
        <authorList>
            <person name="Shu H.W."/>
            <person name="Liu T.T."/>
            <person name="Chang H.Y."/>
            <person name="Liu Y.M."/>
            <person name="Wu K.M."/>
            <person name="Shu H.Y."/>
            <person name="Tsai S.F."/>
            <person name="Hsiao K.J."/>
            <person name="Hu W.S."/>
            <person name="Ng W.V."/>
        </authorList>
    </citation>
    <scope>NUCLEOTIDE SEQUENCE [LARGE SCALE GENOMIC DNA]</scope>
    <source>
        <strain evidence="1 2">M64</strain>
    </source>
</reference>
<dbReference type="KEGG" id="mfm:MfeM64YM_0948"/>
<evidence type="ECO:0000313" key="2">
    <source>
        <dbReference type="Proteomes" id="UP000007473"/>
    </source>
</evidence>
<name>A0AB32XDD3_MYCFM</name>
<sequence length="50" mass="6018">MRIQNFKRDKFKSKFVLLNFCEDKNPDLPFFVIEYSQNVFDLASLRSQSI</sequence>
<dbReference type="RefSeq" id="WP_013527148.1">
    <property type="nucleotide sequence ID" value="NC_014921.1"/>
</dbReference>
<accession>A0AB32XDD3</accession>
<dbReference type="Proteomes" id="UP000007473">
    <property type="component" value="Chromosome"/>
</dbReference>
<protein>
    <recommendedName>
        <fullName evidence="3">Transposase</fullName>
    </recommendedName>
</protein>